<evidence type="ECO:0000313" key="3">
    <source>
        <dbReference type="EMBL" id="QPZ40355.1"/>
    </source>
</evidence>
<dbReference type="PROSITE" id="PS50846">
    <property type="entry name" value="HMA_2"/>
    <property type="match status" value="1"/>
</dbReference>
<dbReference type="CDD" id="cd00371">
    <property type="entry name" value="HMA"/>
    <property type="match status" value="1"/>
</dbReference>
<dbReference type="EMBL" id="CP061169">
    <property type="protein sequence ID" value="QPZ40355.1"/>
    <property type="molecule type" value="Genomic_DNA"/>
</dbReference>
<dbReference type="InterPro" id="IPR036163">
    <property type="entry name" value="HMA_dom_sf"/>
</dbReference>
<dbReference type="SUPFAM" id="SSF55008">
    <property type="entry name" value="HMA, heavy metal-associated domain"/>
    <property type="match status" value="1"/>
</dbReference>
<evidence type="ECO:0000313" key="4">
    <source>
        <dbReference type="Proteomes" id="UP000662814"/>
    </source>
</evidence>
<proteinExistence type="predicted"/>
<reference evidence="3 4" key="1">
    <citation type="submission" date="2020-12" db="EMBL/GenBank/DDBJ databases">
        <title>Microbacterium sp. HY060.</title>
        <authorList>
            <person name="Zhou J."/>
        </authorList>
    </citation>
    <scope>NUCLEOTIDE SEQUENCE [LARGE SCALE GENOMIC DNA]</scope>
    <source>
        <strain evidence="3 4">HY60</strain>
    </source>
</reference>
<dbReference type="InterPro" id="IPR006121">
    <property type="entry name" value="HMA_dom"/>
</dbReference>
<name>A0ABX6YNT0_9MICO</name>
<dbReference type="PROSITE" id="PS01047">
    <property type="entry name" value="HMA_1"/>
    <property type="match status" value="1"/>
</dbReference>
<keyword evidence="1" id="KW-0479">Metal-binding</keyword>
<sequence>MCGHGETESSTASATVVDGALATTFGVTGMTCEHCVKAVTEELSALGTVTNVSVELKPNEESQITVTSDEPLETASVRAAVEDAGYTLA</sequence>
<dbReference type="Proteomes" id="UP000662814">
    <property type="component" value="Chromosome"/>
</dbReference>
<accession>A0ABX6YNT0</accession>
<evidence type="ECO:0000256" key="1">
    <source>
        <dbReference type="ARBA" id="ARBA00022723"/>
    </source>
</evidence>
<keyword evidence="4" id="KW-1185">Reference proteome</keyword>
<dbReference type="InterPro" id="IPR017969">
    <property type="entry name" value="Heavy-metal-associated_CS"/>
</dbReference>
<dbReference type="Pfam" id="PF00403">
    <property type="entry name" value="HMA"/>
    <property type="match status" value="1"/>
</dbReference>
<dbReference type="Gene3D" id="3.30.70.100">
    <property type="match status" value="1"/>
</dbReference>
<evidence type="ECO:0000259" key="2">
    <source>
        <dbReference type="PROSITE" id="PS50846"/>
    </source>
</evidence>
<organism evidence="3 4">
    <name type="scientific">Paramicrobacterium chengjingii</name>
    <dbReference type="NCBI Taxonomy" id="2769067"/>
    <lineage>
        <taxon>Bacteria</taxon>
        <taxon>Bacillati</taxon>
        <taxon>Actinomycetota</taxon>
        <taxon>Actinomycetes</taxon>
        <taxon>Micrococcales</taxon>
        <taxon>Microbacteriaceae</taxon>
        <taxon>Paramicrobacterium</taxon>
    </lineage>
</organism>
<protein>
    <submittedName>
        <fullName evidence="3">Heavy-metal-associated domain-containing protein</fullName>
    </submittedName>
</protein>
<feature type="domain" description="HMA" evidence="2">
    <location>
        <begin position="21"/>
        <end position="89"/>
    </location>
</feature>
<gene>
    <name evidence="3" type="ORF">HCR76_14090</name>
</gene>